<keyword evidence="1" id="KW-0472">Membrane</keyword>
<name>A0A1X6XM59_9MICO</name>
<sequence length="241" mass="26499">MFGRLWRAGAVVAALAVIAVVIWVDVMTPVWQNLVIVSGLVAGVVTFLFTTLFIDRFIQRAARRRWAPVTRLALTEMLNQLADEGQCREGQSSAQGAAEPRLLPIPDASHGQGALLAGTEELRSAVVRERRRLSTALVTWWNLLSSVPDTEEIIRHTADVALLFDGVRDASWELDDAVRSSNDDAVRAAYDTLRARTMACNGSIAGIVEEISARLAADEVELSDKAQRTLAAMHRRVARER</sequence>
<gene>
    <name evidence="2" type="ORF">FM105_12610</name>
</gene>
<proteinExistence type="predicted"/>
<evidence type="ECO:0000313" key="2">
    <source>
        <dbReference type="EMBL" id="SLN00415.1"/>
    </source>
</evidence>
<feature type="transmembrane region" description="Helical" evidence="1">
    <location>
        <begin position="5"/>
        <end position="24"/>
    </location>
</feature>
<evidence type="ECO:0000313" key="3">
    <source>
        <dbReference type="Proteomes" id="UP000196581"/>
    </source>
</evidence>
<reference evidence="3" key="1">
    <citation type="submission" date="2017-02" db="EMBL/GenBank/DDBJ databases">
        <authorList>
            <person name="Dridi B."/>
        </authorList>
    </citation>
    <scope>NUCLEOTIDE SEQUENCE [LARGE SCALE GENOMIC DNA]</scope>
    <source>
        <strain evidence="3">B Co 03.10</strain>
    </source>
</reference>
<dbReference type="RefSeq" id="WP_143275887.1">
    <property type="nucleotide sequence ID" value="NZ_FWFF01000020.1"/>
</dbReference>
<keyword evidence="1" id="KW-0812">Transmembrane</keyword>
<organism evidence="2 3">
    <name type="scientific">Brevibacterium yomogidense</name>
    <dbReference type="NCBI Taxonomy" id="946573"/>
    <lineage>
        <taxon>Bacteria</taxon>
        <taxon>Bacillati</taxon>
        <taxon>Actinomycetota</taxon>
        <taxon>Actinomycetes</taxon>
        <taxon>Micrococcales</taxon>
        <taxon>Brevibacteriaceae</taxon>
        <taxon>Brevibacterium</taxon>
    </lineage>
</organism>
<keyword evidence="3" id="KW-1185">Reference proteome</keyword>
<dbReference type="EMBL" id="FWFF01000020">
    <property type="protein sequence ID" value="SLN00415.1"/>
    <property type="molecule type" value="Genomic_DNA"/>
</dbReference>
<accession>A0A1X6XM59</accession>
<feature type="transmembrane region" description="Helical" evidence="1">
    <location>
        <begin position="30"/>
        <end position="54"/>
    </location>
</feature>
<protein>
    <submittedName>
        <fullName evidence="2">Uncharacterized protein</fullName>
    </submittedName>
</protein>
<dbReference type="AlphaFoldDB" id="A0A1X6XM59"/>
<dbReference type="Proteomes" id="UP000196581">
    <property type="component" value="Unassembled WGS sequence"/>
</dbReference>
<keyword evidence="1" id="KW-1133">Transmembrane helix</keyword>
<evidence type="ECO:0000256" key="1">
    <source>
        <dbReference type="SAM" id="Phobius"/>
    </source>
</evidence>